<dbReference type="InterPro" id="IPR030677">
    <property type="entry name" value="Nnr"/>
</dbReference>
<evidence type="ECO:0000256" key="2">
    <source>
        <dbReference type="ARBA" id="ARBA00000909"/>
    </source>
</evidence>
<accession>A0ABS2GQ21</accession>
<keyword evidence="6 17" id="KW-0547">Nucleotide-binding</keyword>
<comment type="catalytic activity">
    <reaction evidence="2 18 19">
        <text>(6R)-NADPHX = (6S)-NADPHX</text>
        <dbReference type="Rhea" id="RHEA:32227"/>
        <dbReference type="ChEBI" id="CHEBI:64076"/>
        <dbReference type="ChEBI" id="CHEBI:64077"/>
        <dbReference type="EC" id="5.1.99.6"/>
    </reaction>
</comment>
<keyword evidence="10 17" id="KW-0520">NAD</keyword>
<dbReference type="PROSITE" id="PS51383">
    <property type="entry name" value="YJEF_C_3"/>
    <property type="match status" value="1"/>
</dbReference>
<feature type="binding site" evidence="17">
    <location>
        <position position="261"/>
    </location>
    <ligand>
        <name>(6S)-NADPHX</name>
        <dbReference type="ChEBI" id="CHEBI:64076"/>
    </ligand>
</feature>
<reference evidence="22 23" key="1">
    <citation type="journal article" date="2021" name="Sci. Rep.">
        <title>The distribution of antibiotic resistance genes in chicken gut microbiota commensals.</title>
        <authorList>
            <person name="Juricova H."/>
            <person name="Matiasovicova J."/>
            <person name="Kubasova T."/>
            <person name="Cejkova D."/>
            <person name="Rychlik I."/>
        </authorList>
    </citation>
    <scope>NUCLEOTIDE SEQUENCE [LARGE SCALE GENOMIC DNA]</scope>
    <source>
        <strain evidence="22 23">An564</strain>
    </source>
</reference>
<feature type="binding site" evidence="18">
    <location>
        <position position="159"/>
    </location>
    <ligand>
        <name>(6S)-NADPHX</name>
        <dbReference type="ChEBI" id="CHEBI:64076"/>
    </ligand>
</feature>
<comment type="cofactor">
    <cofactor evidence="17">
        <name>Mg(2+)</name>
        <dbReference type="ChEBI" id="CHEBI:18420"/>
    </cofactor>
</comment>
<feature type="binding site" evidence="17">
    <location>
        <position position="383"/>
    </location>
    <ligand>
        <name>(6S)-NADPHX</name>
        <dbReference type="ChEBI" id="CHEBI:64076"/>
    </ligand>
</feature>
<dbReference type="EMBL" id="JACSNR010000007">
    <property type="protein sequence ID" value="MBM6923578.1"/>
    <property type="molecule type" value="Genomic_DNA"/>
</dbReference>
<keyword evidence="5 18" id="KW-0479">Metal-binding</keyword>
<feature type="binding site" evidence="17">
    <location>
        <position position="332"/>
    </location>
    <ligand>
        <name>(6S)-NADPHX</name>
        <dbReference type="ChEBI" id="CHEBI:64076"/>
    </ligand>
</feature>
<comment type="caution">
    <text evidence="18">Lacks conserved residue(s) required for the propagation of feature annotation.</text>
</comment>
<keyword evidence="11 18" id="KW-0413">Isomerase</keyword>
<dbReference type="RefSeq" id="WP_204721062.1">
    <property type="nucleotide sequence ID" value="NZ_JACSNR010000007.1"/>
</dbReference>
<dbReference type="CDD" id="cd01171">
    <property type="entry name" value="YXKO-related"/>
    <property type="match status" value="1"/>
</dbReference>
<dbReference type="Pfam" id="PF01256">
    <property type="entry name" value="Carb_kinase"/>
    <property type="match status" value="1"/>
</dbReference>
<feature type="domain" description="YjeF C-terminal" evidence="20">
    <location>
        <begin position="226"/>
        <end position="509"/>
    </location>
</feature>
<feature type="binding site" evidence="18">
    <location>
        <begin position="57"/>
        <end position="61"/>
    </location>
    <ligand>
        <name>(6S)-NADPHX</name>
        <dbReference type="ChEBI" id="CHEBI:64076"/>
    </ligand>
</feature>
<comment type="function">
    <text evidence="17">Catalyzes the dehydration of the S-form of NAD(P)HX at the expense of ADP, which is converted to AMP. Together with NAD(P)HX epimerase, which catalyzes the epimerization of the S- and R-forms, the enzyme allows the repair of both epimers of NAD(P)HX, a damaged form of NAD(P)H that is a result of enzymatic or heat-dependent hydration.</text>
</comment>
<comment type="catalytic activity">
    <reaction evidence="1 18 19">
        <text>(6R)-NADHX = (6S)-NADHX</text>
        <dbReference type="Rhea" id="RHEA:32215"/>
        <dbReference type="ChEBI" id="CHEBI:64074"/>
        <dbReference type="ChEBI" id="CHEBI:64075"/>
        <dbReference type="EC" id="5.1.99.6"/>
    </reaction>
</comment>
<dbReference type="InterPro" id="IPR029056">
    <property type="entry name" value="Ribokinase-like"/>
</dbReference>
<name>A0ABS2GQ21_9FIRM</name>
<comment type="similarity">
    <text evidence="3 19">In the N-terminal section; belongs to the NnrE/AIBP family.</text>
</comment>
<comment type="similarity">
    <text evidence="4 19">In the C-terminal section; belongs to the NnrD/CARKD family.</text>
</comment>
<dbReference type="SUPFAM" id="SSF53613">
    <property type="entry name" value="Ribokinase-like"/>
    <property type="match status" value="1"/>
</dbReference>
<dbReference type="Proteomes" id="UP000724149">
    <property type="component" value="Unassembled WGS sequence"/>
</dbReference>
<dbReference type="PANTHER" id="PTHR12592:SF0">
    <property type="entry name" value="ATP-DEPENDENT (S)-NAD(P)H-HYDRATE DEHYDRATASE"/>
    <property type="match status" value="1"/>
</dbReference>
<evidence type="ECO:0000256" key="5">
    <source>
        <dbReference type="ARBA" id="ARBA00022723"/>
    </source>
</evidence>
<keyword evidence="12 17" id="KW-0456">Lyase</keyword>
<comment type="caution">
    <text evidence="22">The sequence shown here is derived from an EMBL/GenBank/DDBJ whole genome shotgun (WGS) entry which is preliminary data.</text>
</comment>
<dbReference type="PANTHER" id="PTHR12592">
    <property type="entry name" value="ATP-DEPENDENT (S)-NAD(P)H-HYDRATE DEHYDRATASE FAMILY MEMBER"/>
    <property type="match status" value="1"/>
</dbReference>
<comment type="similarity">
    <text evidence="17">Belongs to the NnrD/CARKD family.</text>
</comment>
<evidence type="ECO:0000256" key="16">
    <source>
        <dbReference type="ARBA" id="ARBA00049209"/>
    </source>
</evidence>
<gene>
    <name evidence="17" type="primary">nnrD</name>
    <name evidence="18" type="synonym">nnrE</name>
    <name evidence="22" type="ORF">H9X81_07735</name>
</gene>
<feature type="binding site" evidence="18">
    <location>
        <position position="58"/>
    </location>
    <ligand>
        <name>K(+)</name>
        <dbReference type="ChEBI" id="CHEBI:29103"/>
    </ligand>
</feature>
<evidence type="ECO:0000256" key="10">
    <source>
        <dbReference type="ARBA" id="ARBA00023027"/>
    </source>
</evidence>
<comment type="subunit">
    <text evidence="17">Homotetramer.</text>
</comment>
<comment type="cofactor">
    <cofactor evidence="18 19">
        <name>K(+)</name>
        <dbReference type="ChEBI" id="CHEBI:29103"/>
    </cofactor>
    <text evidence="18 19">Binds 1 potassium ion per subunit.</text>
</comment>
<evidence type="ECO:0000256" key="7">
    <source>
        <dbReference type="ARBA" id="ARBA00022840"/>
    </source>
</evidence>
<evidence type="ECO:0000256" key="19">
    <source>
        <dbReference type="PIRNR" id="PIRNR017184"/>
    </source>
</evidence>
<evidence type="ECO:0000256" key="13">
    <source>
        <dbReference type="ARBA" id="ARBA00023268"/>
    </source>
</evidence>
<feature type="binding site" evidence="18">
    <location>
        <position position="162"/>
    </location>
    <ligand>
        <name>K(+)</name>
        <dbReference type="ChEBI" id="CHEBI:29103"/>
    </ligand>
</feature>
<feature type="binding site" evidence="18">
    <location>
        <position position="126"/>
    </location>
    <ligand>
        <name>K(+)</name>
        <dbReference type="ChEBI" id="CHEBI:29103"/>
    </ligand>
</feature>
<comment type="function">
    <text evidence="18">Catalyzes the epimerization of the S- and R-forms of NAD(P)HX, a damaged form of NAD(P)H that is a result of enzymatic or heat-dependent hydration. This is a prerequisite for the S-specific NAD(P)H-hydrate dehydratase to allow the repair of both epimers of NAD(P)HX.</text>
</comment>
<dbReference type="PROSITE" id="PS51385">
    <property type="entry name" value="YJEF_N"/>
    <property type="match status" value="1"/>
</dbReference>
<dbReference type="HAMAP" id="MF_01965">
    <property type="entry name" value="NADHX_dehydratase"/>
    <property type="match status" value="1"/>
</dbReference>
<keyword evidence="13" id="KW-0511">Multifunctional enzyme</keyword>
<comment type="function">
    <text evidence="14 19">Bifunctional enzyme that catalyzes the epimerization of the S- and R-forms of NAD(P)HX and the dehydration of the S-form of NAD(P)HX at the expense of ADP, which is converted to AMP. This allows the repair of both epimers of NAD(P)HX, a damaged form of NAD(P)H that is a result of enzymatic or heat-dependent hydration.</text>
</comment>
<dbReference type="Gene3D" id="3.40.1190.20">
    <property type="match status" value="1"/>
</dbReference>
<dbReference type="Gene3D" id="3.40.50.10260">
    <property type="entry name" value="YjeF N-terminal domain"/>
    <property type="match status" value="1"/>
</dbReference>
<feature type="domain" description="YjeF N-terminal" evidence="21">
    <location>
        <begin position="9"/>
        <end position="216"/>
    </location>
</feature>
<evidence type="ECO:0000256" key="18">
    <source>
        <dbReference type="HAMAP-Rule" id="MF_01966"/>
    </source>
</evidence>
<evidence type="ECO:0000256" key="11">
    <source>
        <dbReference type="ARBA" id="ARBA00023235"/>
    </source>
</evidence>
<keyword evidence="8 17" id="KW-0521">NADP</keyword>
<evidence type="ECO:0000259" key="21">
    <source>
        <dbReference type="PROSITE" id="PS51385"/>
    </source>
</evidence>
<dbReference type="SUPFAM" id="SSF64153">
    <property type="entry name" value="YjeF N-terminal domain-like"/>
    <property type="match status" value="1"/>
</dbReference>
<evidence type="ECO:0000256" key="6">
    <source>
        <dbReference type="ARBA" id="ARBA00022741"/>
    </source>
</evidence>
<evidence type="ECO:0000256" key="1">
    <source>
        <dbReference type="ARBA" id="ARBA00000013"/>
    </source>
</evidence>
<evidence type="ECO:0000259" key="20">
    <source>
        <dbReference type="PROSITE" id="PS51383"/>
    </source>
</evidence>
<dbReference type="Pfam" id="PF03853">
    <property type="entry name" value="YjeF_N"/>
    <property type="match status" value="1"/>
</dbReference>
<evidence type="ECO:0000256" key="3">
    <source>
        <dbReference type="ARBA" id="ARBA00006001"/>
    </source>
</evidence>
<dbReference type="PIRSF" id="PIRSF017184">
    <property type="entry name" value="Nnr"/>
    <property type="match status" value="1"/>
</dbReference>
<dbReference type="EC" id="5.1.99.6" evidence="19"/>
<dbReference type="InterPro" id="IPR004443">
    <property type="entry name" value="YjeF_N_dom"/>
</dbReference>
<sequence>MYALSSAQMRALEDRCAEAGIRGFTLMENAGRAAALAINGTIPVKGKKCVVFCGSGNNGGDGFIVAAELKKLGAEVQVILCFDLPKGRTAREAYEKAYAAEVPMVDLAISPYGCELAMSGVDIVVDAIFGTGFHGELPARAKAACKMINSAIAAVFALDLPSGVETDSFRSDADCVRADFTVVFDSLKPSHIMPLTAKLCGNICIVDIGIPSEFKENLTYRYALVNEALASSFLPVRALDSNKHDHGYLLLIAGSRDYIGAAVMASEGAKRSGVGYVCVASVDEVCRMVASKSPECVFLRLDENENGRMDLLSFGRLQKAMERATAICIGPGLGIDDDTRALFASVLENAKCPVIIDADGINILSENINVLDSVTVPVVLTPHIGEMARLLAVDSQSILNDRYELVGNFAKRYGVTVVCKGYRTFTAPAAMGAYMNTTGNAGLAKAGSGDLLSGIIGALLAQGLAPEKAASAGVYYHGKAADLCQAELGQMYMQPMDVAHYLSKAYPKL</sequence>
<dbReference type="NCBIfam" id="TIGR00197">
    <property type="entry name" value="yjeF_nterm"/>
    <property type="match status" value="1"/>
</dbReference>
<comment type="catalytic activity">
    <reaction evidence="15 17 19">
        <text>(6S)-NADHX + ADP = AMP + phosphate + NADH + H(+)</text>
        <dbReference type="Rhea" id="RHEA:32223"/>
        <dbReference type="ChEBI" id="CHEBI:15378"/>
        <dbReference type="ChEBI" id="CHEBI:43474"/>
        <dbReference type="ChEBI" id="CHEBI:57945"/>
        <dbReference type="ChEBI" id="CHEBI:64074"/>
        <dbReference type="ChEBI" id="CHEBI:456215"/>
        <dbReference type="ChEBI" id="CHEBI:456216"/>
        <dbReference type="EC" id="4.2.1.136"/>
    </reaction>
</comment>
<dbReference type="HAMAP" id="MF_01966">
    <property type="entry name" value="NADHX_epimerase"/>
    <property type="match status" value="1"/>
</dbReference>
<dbReference type="EC" id="4.2.1.136" evidence="19"/>
<keyword evidence="9 18" id="KW-0630">Potassium</keyword>
<evidence type="ECO:0000256" key="17">
    <source>
        <dbReference type="HAMAP-Rule" id="MF_01965"/>
    </source>
</evidence>
<protein>
    <recommendedName>
        <fullName evidence="19">Bifunctional NAD(P)H-hydrate repair enzyme</fullName>
    </recommendedName>
    <alternativeName>
        <fullName evidence="19">Nicotinamide nucleotide repair protein</fullName>
    </alternativeName>
    <domain>
        <recommendedName>
            <fullName evidence="19">ADP-dependent (S)-NAD(P)H-hydrate dehydratase</fullName>
            <ecNumber evidence="19">4.2.1.136</ecNumber>
        </recommendedName>
        <alternativeName>
            <fullName evidence="19">ADP-dependent NAD(P)HX dehydratase</fullName>
        </alternativeName>
    </domain>
    <domain>
        <recommendedName>
            <fullName evidence="19">NAD(P)H-hydrate epimerase</fullName>
            <ecNumber evidence="19">5.1.99.6</ecNumber>
        </recommendedName>
    </domain>
</protein>
<dbReference type="InterPro" id="IPR036652">
    <property type="entry name" value="YjeF_N_dom_sf"/>
</dbReference>
<evidence type="ECO:0000256" key="9">
    <source>
        <dbReference type="ARBA" id="ARBA00022958"/>
    </source>
</evidence>
<feature type="binding site" evidence="17">
    <location>
        <position position="449"/>
    </location>
    <ligand>
        <name>AMP</name>
        <dbReference type="ChEBI" id="CHEBI:456215"/>
    </ligand>
</feature>
<evidence type="ECO:0000256" key="4">
    <source>
        <dbReference type="ARBA" id="ARBA00009524"/>
    </source>
</evidence>
<evidence type="ECO:0000256" key="8">
    <source>
        <dbReference type="ARBA" id="ARBA00022857"/>
    </source>
</evidence>
<keyword evidence="7 17" id="KW-0067">ATP-binding</keyword>
<feature type="binding site" evidence="17">
    <location>
        <position position="450"/>
    </location>
    <ligand>
        <name>(6S)-NADPHX</name>
        <dbReference type="ChEBI" id="CHEBI:64076"/>
    </ligand>
</feature>
<evidence type="ECO:0000256" key="15">
    <source>
        <dbReference type="ARBA" id="ARBA00048238"/>
    </source>
</evidence>
<comment type="similarity">
    <text evidence="18">Belongs to the NnrE/AIBP family.</text>
</comment>
<feature type="binding site" evidence="17">
    <location>
        <begin position="420"/>
        <end position="424"/>
    </location>
    <ligand>
        <name>AMP</name>
        <dbReference type="ChEBI" id="CHEBI:456215"/>
    </ligand>
</feature>
<dbReference type="NCBIfam" id="TIGR00196">
    <property type="entry name" value="yjeF_cterm"/>
    <property type="match status" value="1"/>
</dbReference>
<evidence type="ECO:0000256" key="12">
    <source>
        <dbReference type="ARBA" id="ARBA00023239"/>
    </source>
</evidence>
<organism evidence="22 23">
    <name type="scientific">Hydrogenoanaerobacterium saccharovorans</name>
    <dbReference type="NCBI Taxonomy" id="474960"/>
    <lineage>
        <taxon>Bacteria</taxon>
        <taxon>Bacillati</taxon>
        <taxon>Bacillota</taxon>
        <taxon>Clostridia</taxon>
        <taxon>Eubacteriales</taxon>
        <taxon>Oscillospiraceae</taxon>
        <taxon>Hydrogenoanaerobacterium</taxon>
    </lineage>
</organism>
<keyword evidence="23" id="KW-1185">Reference proteome</keyword>
<dbReference type="InterPro" id="IPR000631">
    <property type="entry name" value="CARKD"/>
</dbReference>
<evidence type="ECO:0000256" key="14">
    <source>
        <dbReference type="ARBA" id="ARBA00025153"/>
    </source>
</evidence>
<evidence type="ECO:0000313" key="22">
    <source>
        <dbReference type="EMBL" id="MBM6923578.1"/>
    </source>
</evidence>
<feature type="binding site" evidence="18">
    <location>
        <begin position="130"/>
        <end position="136"/>
    </location>
    <ligand>
        <name>(6S)-NADPHX</name>
        <dbReference type="ChEBI" id="CHEBI:64076"/>
    </ligand>
</feature>
<proteinExistence type="inferred from homology"/>
<comment type="catalytic activity">
    <reaction evidence="16 17 19">
        <text>(6S)-NADPHX + ADP = AMP + phosphate + NADPH + H(+)</text>
        <dbReference type="Rhea" id="RHEA:32235"/>
        <dbReference type="ChEBI" id="CHEBI:15378"/>
        <dbReference type="ChEBI" id="CHEBI:43474"/>
        <dbReference type="ChEBI" id="CHEBI:57783"/>
        <dbReference type="ChEBI" id="CHEBI:64076"/>
        <dbReference type="ChEBI" id="CHEBI:456215"/>
        <dbReference type="ChEBI" id="CHEBI:456216"/>
        <dbReference type="EC" id="4.2.1.136"/>
    </reaction>
</comment>
<evidence type="ECO:0000313" key="23">
    <source>
        <dbReference type="Proteomes" id="UP000724149"/>
    </source>
</evidence>